<dbReference type="InterPro" id="IPR036291">
    <property type="entry name" value="NAD(P)-bd_dom_sf"/>
</dbReference>
<dbReference type="NCBIfam" id="TIGR01470">
    <property type="entry name" value="cysG_Nterm"/>
    <property type="match status" value="1"/>
</dbReference>
<protein>
    <recommendedName>
        <fullName evidence="2">precorrin-2 dehydrogenase</fullName>
        <ecNumber evidence="2">1.3.1.76</ecNumber>
    </recommendedName>
</protein>
<sequence length="218" mass="23218">MAAWYPILLDLTGKRCVVVGGGPVAERKANGLLEAGASVCVVSPRLTEGLHRLASEGRIEWRRREAEETDVQGAALLFAATSLPEANRAMAEAARKAGGLANVADDGESGDFIVPAVVRRGELILAASASGAGPALAARIAGELAVRYGEAYSDYASRLRHIRTIVKASVSDRSERRRLLAAAVTEEALEEWRTGDWPVDSDKLIARLRERAGESESA</sequence>
<reference evidence="7 8" key="1">
    <citation type="submission" date="2018-09" db="EMBL/GenBank/DDBJ databases">
        <title>Cohnella cavernae sp. nov., isolated from a karst cave.</title>
        <authorList>
            <person name="Zhu H."/>
        </authorList>
    </citation>
    <scope>NUCLEOTIDE SEQUENCE [LARGE SCALE GENOMIC DNA]</scope>
    <source>
        <strain evidence="7 8">K2E09-144</strain>
    </source>
</reference>
<dbReference type="PANTHER" id="PTHR35330:SF1">
    <property type="entry name" value="SIROHEME BIOSYNTHESIS PROTEIN MET8"/>
    <property type="match status" value="1"/>
</dbReference>
<evidence type="ECO:0000256" key="4">
    <source>
        <dbReference type="ARBA" id="ARBA00023027"/>
    </source>
</evidence>
<proteinExistence type="predicted"/>
<evidence type="ECO:0000256" key="5">
    <source>
        <dbReference type="ARBA" id="ARBA00023244"/>
    </source>
</evidence>
<dbReference type="GO" id="GO:0043115">
    <property type="term" value="F:precorrin-2 dehydrogenase activity"/>
    <property type="evidence" value="ECO:0007669"/>
    <property type="project" value="UniProtKB-EC"/>
</dbReference>
<dbReference type="EC" id="1.3.1.76" evidence="2"/>
<organism evidence="7 8">
    <name type="scientific">Cohnella faecalis</name>
    <dbReference type="NCBI Taxonomy" id="2315694"/>
    <lineage>
        <taxon>Bacteria</taxon>
        <taxon>Bacillati</taxon>
        <taxon>Bacillota</taxon>
        <taxon>Bacilli</taxon>
        <taxon>Bacillales</taxon>
        <taxon>Paenibacillaceae</taxon>
        <taxon>Cohnella</taxon>
    </lineage>
</organism>
<comment type="catalytic activity">
    <reaction evidence="6">
        <text>precorrin-2 + NAD(+) = sirohydrochlorin + NADH + 2 H(+)</text>
        <dbReference type="Rhea" id="RHEA:15613"/>
        <dbReference type="ChEBI" id="CHEBI:15378"/>
        <dbReference type="ChEBI" id="CHEBI:57540"/>
        <dbReference type="ChEBI" id="CHEBI:57945"/>
        <dbReference type="ChEBI" id="CHEBI:58351"/>
        <dbReference type="ChEBI" id="CHEBI:58827"/>
        <dbReference type="EC" id="1.3.1.76"/>
    </reaction>
</comment>
<dbReference type="InterPro" id="IPR028161">
    <property type="entry name" value="Met8-like"/>
</dbReference>
<dbReference type="AlphaFoldDB" id="A0A398CXE4"/>
<dbReference type="GO" id="GO:0004325">
    <property type="term" value="F:ferrochelatase activity"/>
    <property type="evidence" value="ECO:0007669"/>
    <property type="project" value="InterPro"/>
</dbReference>
<dbReference type="GO" id="GO:0019354">
    <property type="term" value="P:siroheme biosynthetic process"/>
    <property type="evidence" value="ECO:0007669"/>
    <property type="project" value="UniProtKB-UniPathway"/>
</dbReference>
<dbReference type="RefSeq" id="WP_119148567.1">
    <property type="nucleotide sequence ID" value="NZ_JBHSOV010000006.1"/>
</dbReference>
<keyword evidence="8" id="KW-1185">Reference proteome</keyword>
<evidence type="ECO:0000313" key="7">
    <source>
        <dbReference type="EMBL" id="RIE03891.1"/>
    </source>
</evidence>
<dbReference type="SUPFAM" id="SSF75615">
    <property type="entry name" value="Siroheme synthase middle domains-like"/>
    <property type="match status" value="1"/>
</dbReference>
<dbReference type="Gene3D" id="1.10.8.610">
    <property type="entry name" value="SirC, precorrin-2 dehydrogenase, C-terminal helical domain-like"/>
    <property type="match status" value="1"/>
</dbReference>
<accession>A0A398CXE4</accession>
<keyword evidence="5" id="KW-0627">Porphyrin biosynthesis</keyword>
<dbReference type="InterPro" id="IPR006367">
    <property type="entry name" value="Sirohaem_synthase_N"/>
</dbReference>
<evidence type="ECO:0000256" key="2">
    <source>
        <dbReference type="ARBA" id="ARBA00012400"/>
    </source>
</evidence>
<evidence type="ECO:0000256" key="6">
    <source>
        <dbReference type="ARBA" id="ARBA00047561"/>
    </source>
</evidence>
<dbReference type="Proteomes" id="UP000266340">
    <property type="component" value="Unassembled WGS sequence"/>
</dbReference>
<evidence type="ECO:0000256" key="3">
    <source>
        <dbReference type="ARBA" id="ARBA00023002"/>
    </source>
</evidence>
<dbReference type="SUPFAM" id="SSF51735">
    <property type="entry name" value="NAD(P)-binding Rossmann-fold domains"/>
    <property type="match status" value="1"/>
</dbReference>
<name>A0A398CXE4_9BACL</name>
<dbReference type="InterPro" id="IPR042518">
    <property type="entry name" value="SirC_C"/>
</dbReference>
<comment type="pathway">
    <text evidence="1">Porphyrin-containing compound metabolism; siroheme biosynthesis; sirohydrochlorin from precorrin-2: step 1/1.</text>
</comment>
<dbReference type="OrthoDB" id="9773765at2"/>
<gene>
    <name evidence="7" type="ORF">D3H35_07940</name>
</gene>
<dbReference type="EMBL" id="QXJM01000029">
    <property type="protein sequence ID" value="RIE03891.1"/>
    <property type="molecule type" value="Genomic_DNA"/>
</dbReference>
<dbReference type="UniPathway" id="UPA00262">
    <property type="reaction ID" value="UER00222"/>
</dbReference>
<keyword evidence="3" id="KW-0560">Oxidoreductase</keyword>
<dbReference type="Gene3D" id="3.40.50.720">
    <property type="entry name" value="NAD(P)-binding Rossmann-like Domain"/>
    <property type="match status" value="1"/>
</dbReference>
<evidence type="ECO:0000313" key="8">
    <source>
        <dbReference type="Proteomes" id="UP000266340"/>
    </source>
</evidence>
<dbReference type="PANTHER" id="PTHR35330">
    <property type="entry name" value="SIROHEME BIOSYNTHESIS PROTEIN MET8"/>
    <property type="match status" value="1"/>
</dbReference>
<comment type="caution">
    <text evidence="7">The sequence shown here is derived from an EMBL/GenBank/DDBJ whole genome shotgun (WGS) entry which is preliminary data.</text>
</comment>
<dbReference type="Pfam" id="PF13241">
    <property type="entry name" value="NAD_binding_7"/>
    <property type="match status" value="1"/>
</dbReference>
<keyword evidence="4" id="KW-0520">NAD</keyword>
<evidence type="ECO:0000256" key="1">
    <source>
        <dbReference type="ARBA" id="ARBA00005010"/>
    </source>
</evidence>